<gene>
    <name evidence="1" type="ORF">FPZ49_12425</name>
</gene>
<dbReference type="PANTHER" id="PTHR40037">
    <property type="entry name" value="PHOSPHOESTERASE YJCG-RELATED"/>
    <property type="match status" value="1"/>
</dbReference>
<evidence type="ECO:0000313" key="1">
    <source>
        <dbReference type="EMBL" id="TVY09541.1"/>
    </source>
</evidence>
<name>A0A559KBP8_9BACL</name>
<accession>A0A559KBP8</accession>
<evidence type="ECO:0008006" key="3">
    <source>
        <dbReference type="Google" id="ProtNLM"/>
    </source>
</evidence>
<protein>
    <recommendedName>
        <fullName evidence="3">Phosphoesterase</fullName>
    </recommendedName>
</protein>
<dbReference type="InterPro" id="IPR009097">
    <property type="entry name" value="Cyclic_Pdiesterase"/>
</dbReference>
<evidence type="ECO:0000313" key="2">
    <source>
        <dbReference type="Proteomes" id="UP000317036"/>
    </source>
</evidence>
<dbReference type="InterPro" id="IPR050580">
    <property type="entry name" value="2H_phosphoesterase_YjcG-like"/>
</dbReference>
<dbReference type="NCBIfam" id="NF010223">
    <property type="entry name" value="PRK13679.1"/>
    <property type="match status" value="1"/>
</dbReference>
<dbReference type="PANTHER" id="PTHR40037:SF1">
    <property type="entry name" value="PHOSPHOESTERASE SAOUHSC_00951-RELATED"/>
    <property type="match status" value="1"/>
</dbReference>
<dbReference type="Proteomes" id="UP000317036">
    <property type="component" value="Unassembled WGS sequence"/>
</dbReference>
<dbReference type="Gene3D" id="3.90.1140.10">
    <property type="entry name" value="Cyclic phosphodiesterase"/>
    <property type="match status" value="1"/>
</dbReference>
<sequence length="168" mass="19651">MYYGIAVFPSKEIQEFANDYRRRYDPHFQSIEPHLTVREKEEWNEQQLEEAIAEIERNIESVKPIELHFNRFSAFYPVSNVIYMALSNPQPLLKLHEAICSGPLVETGKPYVYTPHLTIAQELNDDELHDVLASLKNTKLNFKCTIDTIALLRKEADGQWARIKEFKL</sequence>
<reference evidence="1 2" key="1">
    <citation type="submission" date="2019-07" db="EMBL/GenBank/DDBJ databases">
        <authorList>
            <person name="Kim J."/>
        </authorList>
    </citation>
    <scope>NUCLEOTIDE SEQUENCE [LARGE SCALE GENOMIC DNA]</scope>
    <source>
        <strain evidence="1 2">JC52</strain>
    </source>
</reference>
<dbReference type="OrthoDB" id="1524661at2"/>
<proteinExistence type="predicted"/>
<dbReference type="AlphaFoldDB" id="A0A559KBP8"/>
<dbReference type="Pfam" id="PF13563">
    <property type="entry name" value="2_5_RNA_ligase2"/>
    <property type="match status" value="1"/>
</dbReference>
<dbReference type="EMBL" id="VNJI01000013">
    <property type="protein sequence ID" value="TVY09541.1"/>
    <property type="molecule type" value="Genomic_DNA"/>
</dbReference>
<organism evidence="1 2">
    <name type="scientific">Paenibacillus cremeus</name>
    <dbReference type="NCBI Taxonomy" id="2163881"/>
    <lineage>
        <taxon>Bacteria</taxon>
        <taxon>Bacillati</taxon>
        <taxon>Bacillota</taxon>
        <taxon>Bacilli</taxon>
        <taxon>Bacillales</taxon>
        <taxon>Paenibacillaceae</taxon>
        <taxon>Paenibacillus</taxon>
    </lineage>
</organism>
<comment type="caution">
    <text evidence="1">The sequence shown here is derived from an EMBL/GenBank/DDBJ whole genome shotgun (WGS) entry which is preliminary data.</text>
</comment>
<dbReference type="SUPFAM" id="SSF55144">
    <property type="entry name" value="LigT-like"/>
    <property type="match status" value="1"/>
</dbReference>
<keyword evidence="2" id="KW-1185">Reference proteome</keyword>
<dbReference type="RefSeq" id="WP_144847064.1">
    <property type="nucleotide sequence ID" value="NZ_VNJI01000013.1"/>
</dbReference>